<dbReference type="InterPro" id="IPR050680">
    <property type="entry name" value="YpeA/RimI_acetyltransf"/>
</dbReference>
<dbReference type="InterPro" id="IPR016181">
    <property type="entry name" value="Acyl_CoA_acyltransferase"/>
</dbReference>
<keyword evidence="1" id="KW-0808">Transferase</keyword>
<dbReference type="Gene3D" id="3.40.630.30">
    <property type="match status" value="2"/>
</dbReference>
<gene>
    <name evidence="4" type="ORF">GCM10007907_11530</name>
</gene>
<dbReference type="InterPro" id="IPR000182">
    <property type="entry name" value="GNAT_dom"/>
</dbReference>
<evidence type="ECO:0000313" key="5">
    <source>
        <dbReference type="Proteomes" id="UP001156706"/>
    </source>
</evidence>
<dbReference type="EMBL" id="BSOG01000001">
    <property type="protein sequence ID" value="GLR12363.1"/>
    <property type="molecule type" value="Genomic_DNA"/>
</dbReference>
<evidence type="ECO:0000256" key="1">
    <source>
        <dbReference type="ARBA" id="ARBA00022679"/>
    </source>
</evidence>
<accession>A0ABQ5YEE9</accession>
<dbReference type="RefSeq" id="WP_284195489.1">
    <property type="nucleotide sequence ID" value="NZ_BSOG01000001.1"/>
</dbReference>
<dbReference type="Proteomes" id="UP001156706">
    <property type="component" value="Unassembled WGS sequence"/>
</dbReference>
<protein>
    <submittedName>
        <fullName evidence="4">Acetyltransferase</fullName>
    </submittedName>
</protein>
<evidence type="ECO:0000313" key="4">
    <source>
        <dbReference type="EMBL" id="GLR12363.1"/>
    </source>
</evidence>
<sequence>MKDWHFASLEGVPLAQLYQAFAAAFADYLLPMQLDEAGLHTMLQRRGYVPGLSGGVFAGERLIGFHFICQGDWQGRRTAYDTASGVLPEARGQRLSQRLFAWLAPRWREQGVQQALLEVLAENTAARRSYAATGFALSRHFDCVQLPARPPLVLPETMTLVVEASNDWPVGCLDWLAAEPAWQNSVRALAASPQRFERVGLCGQGQLQALALLNPISGELPLFAVHPSYRRQGLGQALIASAAARSDKPLYFNNLDADGPSVQLLRKMGATSVALQHEMCWDLA</sequence>
<dbReference type="PROSITE" id="PS51186">
    <property type="entry name" value="GNAT"/>
    <property type="match status" value="2"/>
</dbReference>
<dbReference type="Pfam" id="PF00583">
    <property type="entry name" value="Acetyltransf_1"/>
    <property type="match status" value="2"/>
</dbReference>
<keyword evidence="2" id="KW-0012">Acyltransferase</keyword>
<feature type="domain" description="N-acetyltransferase" evidence="3">
    <location>
        <begin position="4"/>
        <end position="159"/>
    </location>
</feature>
<organism evidence="4 5">
    <name type="scientific">Chitinimonas prasina</name>
    <dbReference type="NCBI Taxonomy" id="1434937"/>
    <lineage>
        <taxon>Bacteria</taxon>
        <taxon>Pseudomonadati</taxon>
        <taxon>Pseudomonadota</taxon>
        <taxon>Betaproteobacteria</taxon>
        <taxon>Neisseriales</taxon>
        <taxon>Chitinibacteraceae</taxon>
        <taxon>Chitinimonas</taxon>
    </lineage>
</organism>
<evidence type="ECO:0000256" key="2">
    <source>
        <dbReference type="ARBA" id="ARBA00023315"/>
    </source>
</evidence>
<proteinExistence type="predicted"/>
<reference evidence="5" key="1">
    <citation type="journal article" date="2019" name="Int. J. Syst. Evol. Microbiol.">
        <title>The Global Catalogue of Microorganisms (GCM) 10K type strain sequencing project: providing services to taxonomists for standard genome sequencing and annotation.</title>
        <authorList>
            <consortium name="The Broad Institute Genomics Platform"/>
            <consortium name="The Broad Institute Genome Sequencing Center for Infectious Disease"/>
            <person name="Wu L."/>
            <person name="Ma J."/>
        </authorList>
    </citation>
    <scope>NUCLEOTIDE SEQUENCE [LARGE SCALE GENOMIC DNA]</scope>
    <source>
        <strain evidence="5">NBRC 110044</strain>
    </source>
</reference>
<comment type="caution">
    <text evidence="4">The sequence shown here is derived from an EMBL/GenBank/DDBJ whole genome shotgun (WGS) entry which is preliminary data.</text>
</comment>
<keyword evidence="5" id="KW-1185">Reference proteome</keyword>
<evidence type="ECO:0000259" key="3">
    <source>
        <dbReference type="PROSITE" id="PS51186"/>
    </source>
</evidence>
<dbReference type="CDD" id="cd04301">
    <property type="entry name" value="NAT_SF"/>
    <property type="match status" value="1"/>
</dbReference>
<dbReference type="PANTHER" id="PTHR43420">
    <property type="entry name" value="ACETYLTRANSFERASE"/>
    <property type="match status" value="1"/>
</dbReference>
<dbReference type="PANTHER" id="PTHR43420:SF44">
    <property type="entry name" value="ACETYLTRANSFERASE YPEA"/>
    <property type="match status" value="1"/>
</dbReference>
<dbReference type="SUPFAM" id="SSF55729">
    <property type="entry name" value="Acyl-CoA N-acyltransferases (Nat)"/>
    <property type="match status" value="2"/>
</dbReference>
<feature type="domain" description="N-acetyltransferase" evidence="3">
    <location>
        <begin position="158"/>
        <end position="284"/>
    </location>
</feature>
<name>A0ABQ5YEE9_9NEIS</name>